<reference evidence="1" key="1">
    <citation type="submission" date="2021-10" db="EMBL/GenBank/DDBJ databases">
        <title>Tropical sea cucumber genome reveals ecological adaptation and Cuvierian tubules defense mechanism.</title>
        <authorList>
            <person name="Chen T."/>
        </authorList>
    </citation>
    <scope>NUCLEOTIDE SEQUENCE</scope>
    <source>
        <strain evidence="1">Nanhai2018</strain>
        <tissue evidence="1">Muscle</tissue>
    </source>
</reference>
<dbReference type="Proteomes" id="UP001152320">
    <property type="component" value="Chromosome 16"/>
</dbReference>
<dbReference type="Gene3D" id="1.10.1170.10">
    <property type="entry name" value="Inhibitor Of Apoptosis Protein (2mihbC-IAP-1), Chain A"/>
    <property type="match status" value="2"/>
</dbReference>
<dbReference type="SUPFAM" id="SSF57924">
    <property type="entry name" value="Inhibitor of apoptosis (IAP) repeat"/>
    <property type="match status" value="2"/>
</dbReference>
<organism evidence="1 2">
    <name type="scientific">Holothuria leucospilota</name>
    <name type="common">Black long sea cucumber</name>
    <name type="synonym">Mertensiothuria leucospilota</name>
    <dbReference type="NCBI Taxonomy" id="206669"/>
    <lineage>
        <taxon>Eukaryota</taxon>
        <taxon>Metazoa</taxon>
        <taxon>Echinodermata</taxon>
        <taxon>Eleutherozoa</taxon>
        <taxon>Echinozoa</taxon>
        <taxon>Holothuroidea</taxon>
        <taxon>Aspidochirotacea</taxon>
        <taxon>Aspidochirotida</taxon>
        <taxon>Holothuriidae</taxon>
        <taxon>Holothuria</taxon>
    </lineage>
</organism>
<dbReference type="SMART" id="SM00238">
    <property type="entry name" value="BIR"/>
    <property type="match status" value="2"/>
</dbReference>
<dbReference type="PANTHER" id="PTHR10044:SF139">
    <property type="entry name" value="DEATH-ASSOCIATED INHIBITOR OF APOPTOSIS 2"/>
    <property type="match status" value="1"/>
</dbReference>
<evidence type="ECO:0000313" key="1">
    <source>
        <dbReference type="EMBL" id="KAJ8027148.1"/>
    </source>
</evidence>
<dbReference type="CDD" id="cd00022">
    <property type="entry name" value="BIR"/>
    <property type="match status" value="2"/>
</dbReference>
<keyword evidence="2" id="KW-1185">Reference proteome</keyword>
<sequence>MMNSKTPKVVPIDARFEESLASLLREVHMGPNSLARYPQYDNESNRVLSFIFWPPYHRQQPRELAEAGFFSQGIGDRVTCFYCGKTLSNWQPEDEPWEEHARHSPRCQWLLQQKGKKFVGEITKKFNKSGDFVNLSNISIDGRVSLESEDYIKNVFAKNPNYCSERSRRESFTNWPNSHSQNPQKLVQAGFFSLGVGDHVKCFYCGVHLSNWERQDEPWEEHARHSPDCKWLLEQKGRRFIVNVRKKYLSSWKQLHEVLCSLEGNRFSPIINEITKTTLPRKDPLIFPLMIFSKMNEKYFNCEER</sequence>
<dbReference type="EMBL" id="JAIZAY010000016">
    <property type="protein sequence ID" value="KAJ8027148.1"/>
    <property type="molecule type" value="Genomic_DNA"/>
</dbReference>
<evidence type="ECO:0000313" key="2">
    <source>
        <dbReference type="Proteomes" id="UP001152320"/>
    </source>
</evidence>
<dbReference type="GO" id="GO:0051726">
    <property type="term" value="P:regulation of cell cycle"/>
    <property type="evidence" value="ECO:0007669"/>
    <property type="project" value="TreeGrafter"/>
</dbReference>
<gene>
    <name evidence="1" type="ORF">HOLleu_32202</name>
</gene>
<proteinExistence type="predicted"/>
<name>A0A9Q0YRG7_HOLLE</name>
<dbReference type="InterPro" id="IPR050784">
    <property type="entry name" value="IAP"/>
</dbReference>
<dbReference type="GO" id="GO:0005737">
    <property type="term" value="C:cytoplasm"/>
    <property type="evidence" value="ECO:0007669"/>
    <property type="project" value="TreeGrafter"/>
</dbReference>
<dbReference type="InterPro" id="IPR001370">
    <property type="entry name" value="BIR_rpt"/>
</dbReference>
<protein>
    <submittedName>
        <fullName evidence="1">E3 ubiquitin-protein ligase XIAP</fullName>
    </submittedName>
</protein>
<dbReference type="PROSITE" id="PS50143">
    <property type="entry name" value="BIR_REPEAT_2"/>
    <property type="match status" value="2"/>
</dbReference>
<comment type="caution">
    <text evidence="1">The sequence shown here is derived from an EMBL/GenBank/DDBJ whole genome shotgun (WGS) entry which is preliminary data.</text>
</comment>
<accession>A0A9Q0YRG7</accession>
<dbReference type="AlphaFoldDB" id="A0A9Q0YRG7"/>
<dbReference type="PANTHER" id="PTHR10044">
    <property type="entry name" value="INHIBITOR OF APOPTOSIS"/>
    <property type="match status" value="1"/>
</dbReference>
<dbReference type="GO" id="GO:0005634">
    <property type="term" value="C:nucleus"/>
    <property type="evidence" value="ECO:0007669"/>
    <property type="project" value="TreeGrafter"/>
</dbReference>
<dbReference type="OrthoDB" id="4034597at2759"/>
<dbReference type="Pfam" id="PF00653">
    <property type="entry name" value="BIR"/>
    <property type="match status" value="2"/>
</dbReference>